<evidence type="ECO:0000313" key="2">
    <source>
        <dbReference type="Proteomes" id="UP000265520"/>
    </source>
</evidence>
<sequence>MNKLPVKKGIRVGAVVNPNDPLLSADETIIPVTQVVEPPPAQDNGTAT</sequence>
<organism evidence="1 2">
    <name type="scientific">Trifolium medium</name>
    <dbReference type="NCBI Taxonomy" id="97028"/>
    <lineage>
        <taxon>Eukaryota</taxon>
        <taxon>Viridiplantae</taxon>
        <taxon>Streptophyta</taxon>
        <taxon>Embryophyta</taxon>
        <taxon>Tracheophyta</taxon>
        <taxon>Spermatophyta</taxon>
        <taxon>Magnoliopsida</taxon>
        <taxon>eudicotyledons</taxon>
        <taxon>Gunneridae</taxon>
        <taxon>Pentapetalae</taxon>
        <taxon>rosids</taxon>
        <taxon>fabids</taxon>
        <taxon>Fabales</taxon>
        <taxon>Fabaceae</taxon>
        <taxon>Papilionoideae</taxon>
        <taxon>50 kb inversion clade</taxon>
        <taxon>NPAAA clade</taxon>
        <taxon>Hologalegina</taxon>
        <taxon>IRL clade</taxon>
        <taxon>Trifolieae</taxon>
        <taxon>Trifolium</taxon>
    </lineage>
</organism>
<dbReference type="Proteomes" id="UP000265520">
    <property type="component" value="Unassembled WGS sequence"/>
</dbReference>
<proteinExistence type="predicted"/>
<protein>
    <submittedName>
        <fullName evidence="1">Uncharacterized protein</fullName>
    </submittedName>
</protein>
<accession>A0A392WDY2</accession>
<dbReference type="AlphaFoldDB" id="A0A392WDY2"/>
<reference evidence="1 2" key="1">
    <citation type="journal article" date="2018" name="Front. Plant Sci.">
        <title>Red Clover (Trifolium pratense) and Zigzag Clover (T. medium) - A Picture of Genomic Similarities and Differences.</title>
        <authorList>
            <person name="Dluhosova J."/>
            <person name="Istvanek J."/>
            <person name="Nedelnik J."/>
            <person name="Repkova J."/>
        </authorList>
    </citation>
    <scope>NUCLEOTIDE SEQUENCE [LARGE SCALE GENOMIC DNA]</scope>
    <source>
        <strain evidence="2">cv. 10/8</strain>
        <tissue evidence="1">Leaf</tissue>
    </source>
</reference>
<name>A0A392WDY2_9FABA</name>
<dbReference type="EMBL" id="LXQA011435751">
    <property type="protein sequence ID" value="MCI97201.1"/>
    <property type="molecule type" value="Genomic_DNA"/>
</dbReference>
<feature type="non-terminal residue" evidence="1">
    <location>
        <position position="48"/>
    </location>
</feature>
<keyword evidence="2" id="KW-1185">Reference proteome</keyword>
<comment type="caution">
    <text evidence="1">The sequence shown here is derived from an EMBL/GenBank/DDBJ whole genome shotgun (WGS) entry which is preliminary data.</text>
</comment>
<evidence type="ECO:0000313" key="1">
    <source>
        <dbReference type="EMBL" id="MCI97201.1"/>
    </source>
</evidence>